<comment type="caution">
    <text evidence="2">The sequence shown here is derived from an EMBL/GenBank/DDBJ whole genome shotgun (WGS) entry which is preliminary data.</text>
</comment>
<accession>A0A3D8P118</accession>
<organism evidence="2 3">
    <name type="scientific">Ammonifex thiophilus</name>
    <dbReference type="NCBI Taxonomy" id="444093"/>
    <lineage>
        <taxon>Bacteria</taxon>
        <taxon>Bacillati</taxon>
        <taxon>Bacillota</taxon>
        <taxon>Clostridia</taxon>
        <taxon>Thermoanaerobacterales</taxon>
        <taxon>Thermoanaerobacteraceae</taxon>
        <taxon>Ammonifex</taxon>
    </lineage>
</organism>
<dbReference type="RefSeq" id="WP_115793383.1">
    <property type="nucleotide sequence ID" value="NZ_QSLN01000027.1"/>
</dbReference>
<gene>
    <name evidence="2" type="ORF">DXX99_10240</name>
</gene>
<dbReference type="SUPFAM" id="SSF88723">
    <property type="entry name" value="PIN domain-like"/>
    <property type="match status" value="1"/>
</dbReference>
<protein>
    <submittedName>
        <fullName evidence="2">PIN domain nuclease</fullName>
    </submittedName>
</protein>
<reference evidence="2 3" key="1">
    <citation type="submission" date="2018-08" db="EMBL/GenBank/DDBJ databases">
        <title>Form III RuBisCO-mediated autotrophy in Thermodesulfobium bacteria.</title>
        <authorList>
            <person name="Toshchakov S.V."/>
            <person name="Kublanov I.V."/>
            <person name="Frolov E."/>
            <person name="Bonch-Osmolovskaya E.A."/>
            <person name="Tourova T.P."/>
            <person name="Chernych N.A."/>
            <person name="Lebedinsky A.V."/>
        </authorList>
    </citation>
    <scope>NUCLEOTIDE SEQUENCE [LARGE SCALE GENOMIC DNA]</scope>
    <source>
        <strain evidence="2 3">SR</strain>
    </source>
</reference>
<dbReference type="OrthoDB" id="68993at2"/>
<evidence type="ECO:0000313" key="2">
    <source>
        <dbReference type="EMBL" id="RDV80916.1"/>
    </source>
</evidence>
<keyword evidence="3" id="KW-1185">Reference proteome</keyword>
<proteinExistence type="predicted"/>
<dbReference type="InterPro" id="IPR002716">
    <property type="entry name" value="PIN_dom"/>
</dbReference>
<dbReference type="Pfam" id="PF10130">
    <property type="entry name" value="PIN_2"/>
    <property type="match status" value="1"/>
</dbReference>
<name>A0A3D8P118_9THEO</name>
<dbReference type="Proteomes" id="UP000256329">
    <property type="component" value="Unassembled WGS sequence"/>
</dbReference>
<feature type="domain" description="PIN" evidence="1">
    <location>
        <begin position="8"/>
        <end position="135"/>
    </location>
</feature>
<dbReference type="InterPro" id="IPR029060">
    <property type="entry name" value="PIN-like_dom_sf"/>
</dbReference>
<evidence type="ECO:0000313" key="3">
    <source>
        <dbReference type="Proteomes" id="UP000256329"/>
    </source>
</evidence>
<dbReference type="AlphaFoldDB" id="A0A3D8P118"/>
<evidence type="ECO:0000259" key="1">
    <source>
        <dbReference type="Pfam" id="PF10130"/>
    </source>
</evidence>
<dbReference type="EMBL" id="QSLN01000027">
    <property type="protein sequence ID" value="RDV80916.1"/>
    <property type="molecule type" value="Genomic_DNA"/>
</dbReference>
<sequence length="139" mass="14806">MLSGKLAVDANPILSAAIGGKAGQVFLAGSELEFLTVEPVLDEVEKYLPILAAKKGLSLSLTKTALALLPLVVVPTREYAAFIGKAQELIGQRDPDDVPLLALALTYRYPVWTNDSDFQSIPGVEVITTAELLSKLANN</sequence>